<comment type="caution">
    <text evidence="2">The sequence shown here is derived from an EMBL/GenBank/DDBJ whole genome shotgun (WGS) entry which is preliminary data.</text>
</comment>
<protein>
    <submittedName>
        <fullName evidence="2">Uncharacterized protein</fullName>
    </submittedName>
</protein>
<evidence type="ECO:0000256" key="1">
    <source>
        <dbReference type="SAM" id="MobiDB-lite"/>
    </source>
</evidence>
<dbReference type="EMBL" id="JAEHOE010000021">
    <property type="protein sequence ID" value="KAG2496001.1"/>
    <property type="molecule type" value="Genomic_DNA"/>
</dbReference>
<evidence type="ECO:0000313" key="2">
    <source>
        <dbReference type="EMBL" id="KAG2496001.1"/>
    </source>
</evidence>
<feature type="compositionally biased region" description="Basic and acidic residues" evidence="1">
    <location>
        <begin position="58"/>
        <end position="78"/>
    </location>
</feature>
<organism evidence="2 3">
    <name type="scientific">Edaphochlamys debaryana</name>
    <dbReference type="NCBI Taxonomy" id="47281"/>
    <lineage>
        <taxon>Eukaryota</taxon>
        <taxon>Viridiplantae</taxon>
        <taxon>Chlorophyta</taxon>
        <taxon>core chlorophytes</taxon>
        <taxon>Chlorophyceae</taxon>
        <taxon>CS clade</taxon>
        <taxon>Chlamydomonadales</taxon>
        <taxon>Chlamydomonadales incertae sedis</taxon>
        <taxon>Edaphochlamys</taxon>
    </lineage>
</organism>
<evidence type="ECO:0000313" key="3">
    <source>
        <dbReference type="Proteomes" id="UP000612055"/>
    </source>
</evidence>
<name>A0A836C0M7_9CHLO</name>
<accession>A0A836C0M7</accession>
<feature type="region of interest" description="Disordered" evidence="1">
    <location>
        <begin position="58"/>
        <end position="95"/>
    </location>
</feature>
<reference evidence="2" key="1">
    <citation type="journal article" date="2020" name="bioRxiv">
        <title>Comparative genomics of Chlamydomonas.</title>
        <authorList>
            <person name="Craig R.J."/>
            <person name="Hasan A.R."/>
            <person name="Ness R.W."/>
            <person name="Keightley P.D."/>
        </authorList>
    </citation>
    <scope>NUCLEOTIDE SEQUENCE</scope>
    <source>
        <strain evidence="2">CCAP 11/70</strain>
    </source>
</reference>
<gene>
    <name evidence="2" type="ORF">HYH03_005923</name>
</gene>
<sequence length="95" mass="10113">MPSALRVTVGSTTCSQRSCTRAVAHLNASGRRAAIIGTLAGILTVVSRASKAADVEEEAKAQAAREERQRQVAEERKRAAARAALSGDRQGRFIH</sequence>
<dbReference type="Proteomes" id="UP000612055">
    <property type="component" value="Unassembled WGS sequence"/>
</dbReference>
<proteinExistence type="predicted"/>
<dbReference type="AlphaFoldDB" id="A0A836C0M7"/>
<keyword evidence="3" id="KW-1185">Reference proteome</keyword>